<dbReference type="EMBL" id="ANJA01003216">
    <property type="protein sequence ID" value="ETO65161.1"/>
    <property type="molecule type" value="Genomic_DNA"/>
</dbReference>
<comment type="caution">
    <text evidence="2">The sequence shown here is derived from an EMBL/GenBank/DDBJ whole genome shotgun (WGS) entry which is preliminary data.</text>
</comment>
<sequence length="67" mass="7060">MSNVGPHLIVANPKSKPQEKGKATTKVKKPAPKEATVEDCPSKSGNASRTAQRVAPQAALRSICRPP</sequence>
<dbReference type="AlphaFoldDB" id="A0A080ZEV0"/>
<organism evidence="2 3">
    <name type="scientific">Phytophthora nicotianae P1976</name>
    <dbReference type="NCBI Taxonomy" id="1317066"/>
    <lineage>
        <taxon>Eukaryota</taxon>
        <taxon>Sar</taxon>
        <taxon>Stramenopiles</taxon>
        <taxon>Oomycota</taxon>
        <taxon>Peronosporomycetes</taxon>
        <taxon>Peronosporales</taxon>
        <taxon>Peronosporaceae</taxon>
        <taxon>Phytophthora</taxon>
    </lineage>
</organism>
<reference evidence="2 3" key="1">
    <citation type="submission" date="2013-11" db="EMBL/GenBank/DDBJ databases">
        <title>The Genome Sequence of Phytophthora parasitica P1976.</title>
        <authorList>
            <consortium name="The Broad Institute Genomics Platform"/>
            <person name="Russ C."/>
            <person name="Tyler B."/>
            <person name="Panabieres F."/>
            <person name="Shan W."/>
            <person name="Tripathy S."/>
            <person name="Grunwald N."/>
            <person name="Machado M."/>
            <person name="Johnson C.S."/>
            <person name="Walker B."/>
            <person name="Young S."/>
            <person name="Zeng Q."/>
            <person name="Gargeya S."/>
            <person name="Fitzgerald M."/>
            <person name="Haas B."/>
            <person name="Abouelleil A."/>
            <person name="Allen A.W."/>
            <person name="Alvarado L."/>
            <person name="Arachchi H.M."/>
            <person name="Berlin A.M."/>
            <person name="Chapman S.B."/>
            <person name="Gainer-Dewar J."/>
            <person name="Goldberg J."/>
            <person name="Griggs A."/>
            <person name="Gujja S."/>
            <person name="Hansen M."/>
            <person name="Howarth C."/>
            <person name="Imamovic A."/>
            <person name="Ireland A."/>
            <person name="Larimer J."/>
            <person name="McCowan C."/>
            <person name="Murphy C."/>
            <person name="Pearson M."/>
            <person name="Poon T.W."/>
            <person name="Priest M."/>
            <person name="Roberts A."/>
            <person name="Saif S."/>
            <person name="Shea T."/>
            <person name="Sisk P."/>
            <person name="Sykes S."/>
            <person name="Wortman J."/>
            <person name="Nusbaum C."/>
            <person name="Birren B."/>
        </authorList>
    </citation>
    <scope>NUCLEOTIDE SEQUENCE [LARGE SCALE GENOMIC DNA]</scope>
    <source>
        <strain evidence="2 3">P1976</strain>
    </source>
</reference>
<evidence type="ECO:0000256" key="1">
    <source>
        <dbReference type="SAM" id="MobiDB-lite"/>
    </source>
</evidence>
<accession>A0A080ZEV0</accession>
<evidence type="ECO:0000313" key="3">
    <source>
        <dbReference type="Proteomes" id="UP000028582"/>
    </source>
</evidence>
<gene>
    <name evidence="2" type="ORF">F444_17486</name>
</gene>
<name>A0A080ZEV0_PHYNI</name>
<evidence type="ECO:0000313" key="2">
    <source>
        <dbReference type="EMBL" id="ETO65161.1"/>
    </source>
</evidence>
<dbReference type="Proteomes" id="UP000028582">
    <property type="component" value="Unassembled WGS sequence"/>
</dbReference>
<feature type="region of interest" description="Disordered" evidence="1">
    <location>
        <begin position="1"/>
        <end position="67"/>
    </location>
</feature>
<proteinExistence type="predicted"/>
<protein>
    <submittedName>
        <fullName evidence="2">Uncharacterized protein</fullName>
    </submittedName>
</protein>